<gene>
    <name evidence="4" type="ORF">BSL78_14665</name>
</gene>
<keyword evidence="4" id="KW-0067">ATP-binding</keyword>
<dbReference type="Gene3D" id="3.40.50.300">
    <property type="entry name" value="P-loop containing nucleotide triphosphate hydrolases"/>
    <property type="match status" value="1"/>
</dbReference>
<dbReference type="InterPro" id="IPR056264">
    <property type="entry name" value="R2_ABCA1-4-like"/>
</dbReference>
<dbReference type="SUPFAM" id="SSF52540">
    <property type="entry name" value="P-loop containing nucleoside triphosphate hydrolases"/>
    <property type="match status" value="1"/>
</dbReference>
<keyword evidence="2" id="KW-0677">Repeat</keyword>
<dbReference type="AlphaFoldDB" id="A0A2G8KKD0"/>
<dbReference type="InterPro" id="IPR027417">
    <property type="entry name" value="P-loop_NTPase"/>
</dbReference>
<dbReference type="OrthoDB" id="10255969at2759"/>
<comment type="caution">
    <text evidence="4">The sequence shown here is derived from an EMBL/GenBank/DDBJ whole genome shotgun (WGS) entry which is preliminary data.</text>
</comment>
<organism evidence="4 5">
    <name type="scientific">Stichopus japonicus</name>
    <name type="common">Sea cucumber</name>
    <dbReference type="NCBI Taxonomy" id="307972"/>
    <lineage>
        <taxon>Eukaryota</taxon>
        <taxon>Metazoa</taxon>
        <taxon>Echinodermata</taxon>
        <taxon>Eleutherozoa</taxon>
        <taxon>Echinozoa</taxon>
        <taxon>Holothuroidea</taxon>
        <taxon>Aspidochirotacea</taxon>
        <taxon>Aspidochirotida</taxon>
        <taxon>Stichopodidae</taxon>
        <taxon>Apostichopus</taxon>
    </lineage>
</organism>
<keyword evidence="4" id="KW-0547">Nucleotide-binding</keyword>
<dbReference type="GO" id="GO:0005524">
    <property type="term" value="F:ATP binding"/>
    <property type="evidence" value="ECO:0007669"/>
    <property type="project" value="UniProtKB-KW"/>
</dbReference>
<dbReference type="PANTHER" id="PTHR19229">
    <property type="entry name" value="ATP-BINDING CASSETTE TRANSPORTER SUBFAMILY A ABCA"/>
    <property type="match status" value="1"/>
</dbReference>
<evidence type="ECO:0000259" key="3">
    <source>
        <dbReference type="Pfam" id="PF23321"/>
    </source>
</evidence>
<dbReference type="STRING" id="307972.A0A2G8KKD0"/>
<dbReference type="Pfam" id="PF23321">
    <property type="entry name" value="R1_ABCA1"/>
    <property type="match status" value="1"/>
</dbReference>
<sequence>MSFLVHPRLQDEPTAGMDPISKQAVWRGIQATIMEGRSVIVTSHSMEECENLCTRLAIMVNGRFRCLGSPQHVKHRHGDGYTLILHLLSGSKPADPAAISAFMDATFPNNVLKEHHLTMLRYQLRMTGLSVADIYEAIENKRDVLGIEDYSVTQTTLDQVFVNFAKRQKEVCDDDDDTSSISSLGGHINPAFDQDAMYVV</sequence>
<dbReference type="PANTHER" id="PTHR19229:SF36">
    <property type="entry name" value="ATP-BINDING CASSETTE SUB-FAMILY A MEMBER 2"/>
    <property type="match status" value="1"/>
</dbReference>
<dbReference type="EMBL" id="MRZV01000521">
    <property type="protein sequence ID" value="PIK48471.1"/>
    <property type="molecule type" value="Genomic_DNA"/>
</dbReference>
<evidence type="ECO:0000256" key="1">
    <source>
        <dbReference type="ARBA" id="ARBA00022448"/>
    </source>
</evidence>
<keyword evidence="1" id="KW-0813">Transport</keyword>
<proteinExistence type="predicted"/>
<evidence type="ECO:0000313" key="5">
    <source>
        <dbReference type="Proteomes" id="UP000230750"/>
    </source>
</evidence>
<keyword evidence="5" id="KW-1185">Reference proteome</keyword>
<accession>A0A2G8KKD0</accession>
<dbReference type="GO" id="GO:0140359">
    <property type="term" value="F:ABC-type transporter activity"/>
    <property type="evidence" value="ECO:0007669"/>
    <property type="project" value="InterPro"/>
</dbReference>
<evidence type="ECO:0000313" key="4">
    <source>
        <dbReference type="EMBL" id="PIK48471.1"/>
    </source>
</evidence>
<protein>
    <submittedName>
        <fullName evidence="4">Putative ATP-binding cassette sub-family A member 1-like</fullName>
    </submittedName>
</protein>
<reference evidence="4 5" key="1">
    <citation type="journal article" date="2017" name="PLoS Biol.">
        <title>The sea cucumber genome provides insights into morphological evolution and visceral regeneration.</title>
        <authorList>
            <person name="Zhang X."/>
            <person name="Sun L."/>
            <person name="Yuan J."/>
            <person name="Sun Y."/>
            <person name="Gao Y."/>
            <person name="Zhang L."/>
            <person name="Li S."/>
            <person name="Dai H."/>
            <person name="Hamel J.F."/>
            <person name="Liu C."/>
            <person name="Yu Y."/>
            <person name="Liu S."/>
            <person name="Lin W."/>
            <person name="Guo K."/>
            <person name="Jin S."/>
            <person name="Xu P."/>
            <person name="Storey K.B."/>
            <person name="Huan P."/>
            <person name="Zhang T."/>
            <person name="Zhou Y."/>
            <person name="Zhang J."/>
            <person name="Lin C."/>
            <person name="Li X."/>
            <person name="Xing L."/>
            <person name="Huo D."/>
            <person name="Sun M."/>
            <person name="Wang L."/>
            <person name="Mercier A."/>
            <person name="Li F."/>
            <person name="Yang H."/>
            <person name="Xiang J."/>
        </authorList>
    </citation>
    <scope>NUCLEOTIDE SEQUENCE [LARGE SCALE GENOMIC DNA]</scope>
    <source>
        <strain evidence="4">Shaxun</strain>
        <tissue evidence="4">Muscle</tissue>
    </source>
</reference>
<feature type="domain" description="ABCA1-4-like C-terminal R2 regulatory" evidence="3">
    <location>
        <begin position="78"/>
        <end position="154"/>
    </location>
</feature>
<name>A0A2G8KKD0_STIJA</name>
<dbReference type="InterPro" id="IPR026082">
    <property type="entry name" value="ABCA"/>
</dbReference>
<dbReference type="Proteomes" id="UP000230750">
    <property type="component" value="Unassembled WGS sequence"/>
</dbReference>
<dbReference type="GO" id="GO:0005319">
    <property type="term" value="F:lipid transporter activity"/>
    <property type="evidence" value="ECO:0007669"/>
    <property type="project" value="TreeGrafter"/>
</dbReference>
<evidence type="ECO:0000256" key="2">
    <source>
        <dbReference type="ARBA" id="ARBA00022737"/>
    </source>
</evidence>
<dbReference type="GO" id="GO:0016020">
    <property type="term" value="C:membrane"/>
    <property type="evidence" value="ECO:0007669"/>
    <property type="project" value="InterPro"/>
</dbReference>